<keyword evidence="9" id="KW-0460">Magnesium</keyword>
<proteinExistence type="inferred from homology"/>
<evidence type="ECO:0000256" key="11">
    <source>
        <dbReference type="ARBA" id="ARBA00023211"/>
    </source>
</evidence>
<dbReference type="InterPro" id="IPR024810">
    <property type="entry name" value="MAB21L/cGLR"/>
</dbReference>
<evidence type="ECO:0000313" key="15">
    <source>
        <dbReference type="Proteomes" id="UP001627154"/>
    </source>
</evidence>
<keyword evidence="10" id="KW-0342">GTP-binding</keyword>
<evidence type="ECO:0000313" key="14">
    <source>
        <dbReference type="EMBL" id="KAL3390693.1"/>
    </source>
</evidence>
<comment type="cofactor">
    <cofactor evidence="2">
        <name>Mg(2+)</name>
        <dbReference type="ChEBI" id="CHEBI:18420"/>
    </cofactor>
</comment>
<dbReference type="AlphaFoldDB" id="A0ABD2WCS3"/>
<evidence type="ECO:0000256" key="2">
    <source>
        <dbReference type="ARBA" id="ARBA00001946"/>
    </source>
</evidence>
<evidence type="ECO:0000256" key="8">
    <source>
        <dbReference type="ARBA" id="ARBA00022840"/>
    </source>
</evidence>
<reference evidence="14 15" key="1">
    <citation type="journal article" date="2024" name="bioRxiv">
        <title>A reference genome for Trichogramma kaykai: A tiny desert-dwelling parasitoid wasp with competing sex-ratio distorters.</title>
        <authorList>
            <person name="Culotta J."/>
            <person name="Lindsey A.R."/>
        </authorList>
    </citation>
    <scope>NUCLEOTIDE SEQUENCE [LARGE SCALE GENOMIC DNA]</scope>
    <source>
        <strain evidence="14 15">KSX58</strain>
    </source>
</reference>
<keyword evidence="4" id="KW-0808">Transferase</keyword>
<dbReference type="GO" id="GO:0016779">
    <property type="term" value="F:nucleotidyltransferase activity"/>
    <property type="evidence" value="ECO:0007669"/>
    <property type="project" value="UniProtKB-KW"/>
</dbReference>
<organism evidence="14 15">
    <name type="scientific">Trichogramma kaykai</name>
    <dbReference type="NCBI Taxonomy" id="54128"/>
    <lineage>
        <taxon>Eukaryota</taxon>
        <taxon>Metazoa</taxon>
        <taxon>Ecdysozoa</taxon>
        <taxon>Arthropoda</taxon>
        <taxon>Hexapoda</taxon>
        <taxon>Insecta</taxon>
        <taxon>Pterygota</taxon>
        <taxon>Neoptera</taxon>
        <taxon>Endopterygota</taxon>
        <taxon>Hymenoptera</taxon>
        <taxon>Apocrita</taxon>
        <taxon>Proctotrupomorpha</taxon>
        <taxon>Chalcidoidea</taxon>
        <taxon>Trichogrammatidae</taxon>
        <taxon>Trichogramma</taxon>
    </lineage>
</organism>
<evidence type="ECO:0000256" key="9">
    <source>
        <dbReference type="ARBA" id="ARBA00022842"/>
    </source>
</evidence>
<dbReference type="GO" id="GO:0046872">
    <property type="term" value="F:metal ion binding"/>
    <property type="evidence" value="ECO:0007669"/>
    <property type="project" value="UniProtKB-KW"/>
</dbReference>
<dbReference type="Gene3D" id="3.30.460.90">
    <property type="match status" value="1"/>
</dbReference>
<dbReference type="PANTHER" id="PTHR10656:SF42">
    <property type="entry name" value="CYCLIC GMP-AMP SYNTHASE-LIKE PROTEIN-RELATED"/>
    <property type="match status" value="1"/>
</dbReference>
<comment type="similarity">
    <text evidence="3">Belongs to the mab-21 family.</text>
</comment>
<gene>
    <name evidence="14" type="ORF">TKK_014423</name>
</gene>
<dbReference type="GO" id="GO:0005524">
    <property type="term" value="F:ATP binding"/>
    <property type="evidence" value="ECO:0007669"/>
    <property type="project" value="UniProtKB-KW"/>
</dbReference>
<evidence type="ECO:0000256" key="6">
    <source>
        <dbReference type="ARBA" id="ARBA00022723"/>
    </source>
</evidence>
<dbReference type="PANTHER" id="PTHR10656">
    <property type="entry name" value="CELL FATE DETERMINING PROTEIN MAB21-RELATED"/>
    <property type="match status" value="1"/>
</dbReference>
<keyword evidence="7" id="KW-0547">Nucleotide-binding</keyword>
<evidence type="ECO:0000256" key="7">
    <source>
        <dbReference type="ARBA" id="ARBA00022741"/>
    </source>
</evidence>
<evidence type="ECO:0000256" key="10">
    <source>
        <dbReference type="ARBA" id="ARBA00023134"/>
    </source>
</evidence>
<dbReference type="Pfam" id="PF20266">
    <property type="entry name" value="Mab-21_C"/>
    <property type="match status" value="1"/>
</dbReference>
<evidence type="ECO:0000256" key="4">
    <source>
        <dbReference type="ARBA" id="ARBA00022679"/>
    </source>
</evidence>
<dbReference type="InterPro" id="IPR046906">
    <property type="entry name" value="Mab-21_HhH/H2TH-like"/>
</dbReference>
<dbReference type="GO" id="GO:0005525">
    <property type="term" value="F:GTP binding"/>
    <property type="evidence" value="ECO:0007669"/>
    <property type="project" value="UniProtKB-KW"/>
</dbReference>
<keyword evidence="11" id="KW-0464">Manganese</keyword>
<evidence type="ECO:0008006" key="16">
    <source>
        <dbReference type="Google" id="ProtNLM"/>
    </source>
</evidence>
<feature type="domain" description="Mab-21-like HhH/H2TH-like" evidence="13">
    <location>
        <begin position="266"/>
        <end position="358"/>
    </location>
</feature>
<sequence>MVDENLYRIKKYSDDTAFSCISKYFITLKDEEIKANNQHLHNVVSQGLIPLMKEDTLFKDIYRNIKYEGSYFKGTKVVKPDEYDLNLSMKLPLNYNELQVETNHKHFSYVKIKVNSESKLPKWEEHSKILNKWLSDKNYLNQNKFHQWMEAIMTNTYKKLKKSDNFYELEVDGKNYRIKQFKKSGPAFTIFVELGDHPTLMSMDIVPCLELNDIILQGYKTFPDVSPSKCVVAKPSKEPEGEFLWRLSFYDQEKQILLNSEVSKLKVVVKMIKKLRDQLNYKRLASYYIETIFLHEIAKRKSDVDFFRASKTSLFIYMLQKLIQALEKKCIPYFWHEGHNLIGHLQPKEIENYANRLKNILLSIDKKIVDDRFAMAEFLLNEEEKKILLEIVESSKTNGSDTQNLEKSEVIKKIKHVINDGKNKENQNSSATIVTHAIYDRTENDLERRIAFLCEELKNLGQMKEQIPLADLNKLSESFKIMFS</sequence>
<keyword evidence="6" id="KW-0479">Metal-binding</keyword>
<evidence type="ECO:0000259" key="12">
    <source>
        <dbReference type="Pfam" id="PF03281"/>
    </source>
</evidence>
<dbReference type="InterPro" id="IPR046903">
    <property type="entry name" value="Mab-21-like_nuc_Trfase"/>
</dbReference>
<dbReference type="Gene3D" id="1.10.1410.40">
    <property type="match status" value="1"/>
</dbReference>
<dbReference type="SMART" id="SM01265">
    <property type="entry name" value="Mab-21"/>
    <property type="match status" value="1"/>
</dbReference>
<evidence type="ECO:0000256" key="1">
    <source>
        <dbReference type="ARBA" id="ARBA00001936"/>
    </source>
</evidence>
<protein>
    <recommendedName>
        <fullName evidence="16">Mab-21-like nucleotidyltransferase domain-containing protein</fullName>
    </recommendedName>
</protein>
<keyword evidence="15" id="KW-1185">Reference proteome</keyword>
<dbReference type="Pfam" id="PF03281">
    <property type="entry name" value="Mab-21"/>
    <property type="match status" value="1"/>
</dbReference>
<evidence type="ECO:0000259" key="13">
    <source>
        <dbReference type="Pfam" id="PF20266"/>
    </source>
</evidence>
<keyword evidence="8" id="KW-0067">ATP-binding</keyword>
<comment type="cofactor">
    <cofactor evidence="1">
        <name>Mn(2+)</name>
        <dbReference type="ChEBI" id="CHEBI:29035"/>
    </cofactor>
</comment>
<accession>A0ABD2WCS3</accession>
<name>A0ABD2WCS3_9HYME</name>
<dbReference type="EMBL" id="JBJJXI010000116">
    <property type="protein sequence ID" value="KAL3390693.1"/>
    <property type="molecule type" value="Genomic_DNA"/>
</dbReference>
<evidence type="ECO:0000256" key="5">
    <source>
        <dbReference type="ARBA" id="ARBA00022695"/>
    </source>
</evidence>
<feature type="domain" description="Mab-21-like nucleotidyltransferase" evidence="12">
    <location>
        <begin position="71"/>
        <end position="258"/>
    </location>
</feature>
<dbReference type="Proteomes" id="UP001627154">
    <property type="component" value="Unassembled WGS sequence"/>
</dbReference>
<evidence type="ECO:0000256" key="3">
    <source>
        <dbReference type="ARBA" id="ARBA00008307"/>
    </source>
</evidence>
<comment type="caution">
    <text evidence="14">The sequence shown here is derived from an EMBL/GenBank/DDBJ whole genome shotgun (WGS) entry which is preliminary data.</text>
</comment>
<keyword evidence="5" id="KW-0548">Nucleotidyltransferase</keyword>